<reference evidence="2" key="1">
    <citation type="journal article" date="2022" name="Mol. Ecol. Resour.">
        <title>The genomes of chicory, endive, great burdock and yacon provide insights into Asteraceae palaeo-polyploidization history and plant inulin production.</title>
        <authorList>
            <person name="Fan W."/>
            <person name="Wang S."/>
            <person name="Wang H."/>
            <person name="Wang A."/>
            <person name="Jiang F."/>
            <person name="Liu H."/>
            <person name="Zhao H."/>
            <person name="Xu D."/>
            <person name="Zhang Y."/>
        </authorList>
    </citation>
    <scope>NUCLEOTIDE SEQUENCE [LARGE SCALE GENOMIC DNA]</scope>
    <source>
        <strain evidence="2">cv. Punajuju</strain>
    </source>
</reference>
<comment type="caution">
    <text evidence="1">The sequence shown here is derived from an EMBL/GenBank/DDBJ whole genome shotgun (WGS) entry which is preliminary data.</text>
</comment>
<accession>A0ACB9GDA1</accession>
<proteinExistence type="predicted"/>
<name>A0ACB9GDA1_CICIN</name>
<dbReference type="EMBL" id="CM042010">
    <property type="protein sequence ID" value="KAI3781352.1"/>
    <property type="molecule type" value="Genomic_DNA"/>
</dbReference>
<sequence>MPLGVWPSSAFKKIGLKWGEVIYIDSDDCGAICNGKVCIRVKKDVMIEGSILINFEGIFHEVIVKEVGCWIPTVNEGVTSDQETGDEEEDGEFIRDEDDEDFNSNDESCHLDENIPSDELKRDGVLKDGKSPIIEQNDRVSKSCADIVNNEKLVETGDHLMGLNVENKSSNVHEKPCSRITKAMNSGNMDSCGSSNKRSATGNNKNFKKVSKLSLSSTSGSKGQELISLLNGLETEMDGQVVIEKMGRFIEIGEMLGYDMNGCSETREQLIKIIVELNVNQ</sequence>
<keyword evidence="2" id="KW-1185">Reference proteome</keyword>
<dbReference type="Proteomes" id="UP001055811">
    <property type="component" value="Linkage Group LG02"/>
</dbReference>
<protein>
    <submittedName>
        <fullName evidence="1">Uncharacterized protein</fullName>
    </submittedName>
</protein>
<organism evidence="1 2">
    <name type="scientific">Cichorium intybus</name>
    <name type="common">Chicory</name>
    <dbReference type="NCBI Taxonomy" id="13427"/>
    <lineage>
        <taxon>Eukaryota</taxon>
        <taxon>Viridiplantae</taxon>
        <taxon>Streptophyta</taxon>
        <taxon>Embryophyta</taxon>
        <taxon>Tracheophyta</taxon>
        <taxon>Spermatophyta</taxon>
        <taxon>Magnoliopsida</taxon>
        <taxon>eudicotyledons</taxon>
        <taxon>Gunneridae</taxon>
        <taxon>Pentapetalae</taxon>
        <taxon>asterids</taxon>
        <taxon>campanulids</taxon>
        <taxon>Asterales</taxon>
        <taxon>Asteraceae</taxon>
        <taxon>Cichorioideae</taxon>
        <taxon>Cichorieae</taxon>
        <taxon>Cichoriinae</taxon>
        <taxon>Cichorium</taxon>
    </lineage>
</organism>
<evidence type="ECO:0000313" key="1">
    <source>
        <dbReference type="EMBL" id="KAI3781352.1"/>
    </source>
</evidence>
<evidence type="ECO:0000313" key="2">
    <source>
        <dbReference type="Proteomes" id="UP001055811"/>
    </source>
</evidence>
<reference evidence="1 2" key="2">
    <citation type="journal article" date="2022" name="Mol. Ecol. Resour.">
        <title>The genomes of chicory, endive, great burdock and yacon provide insights into Asteraceae paleo-polyploidization history and plant inulin production.</title>
        <authorList>
            <person name="Fan W."/>
            <person name="Wang S."/>
            <person name="Wang H."/>
            <person name="Wang A."/>
            <person name="Jiang F."/>
            <person name="Liu H."/>
            <person name="Zhao H."/>
            <person name="Xu D."/>
            <person name="Zhang Y."/>
        </authorList>
    </citation>
    <scope>NUCLEOTIDE SEQUENCE [LARGE SCALE GENOMIC DNA]</scope>
    <source>
        <strain evidence="2">cv. Punajuju</strain>
        <tissue evidence="1">Leaves</tissue>
    </source>
</reference>
<gene>
    <name evidence="1" type="ORF">L2E82_11365</name>
</gene>